<accession>A0ABT7H4J8</accession>
<dbReference type="InterPro" id="IPR036513">
    <property type="entry name" value="STAS_dom_sf"/>
</dbReference>
<dbReference type="Proteomes" id="UP001223390">
    <property type="component" value="Unassembled WGS sequence"/>
</dbReference>
<sequence>MNGPPLPRIRSTVRDGVLSVSLAGEFDHYSCAPLRVLLDGAAALGARRLVLDAAEVEFCDSALLDVLERWSRGGRRWELAAASRSVRLLLELWDRVRAPLPPVSGPPRPARRSGRRATRPPGRRVPSAADRGWRPGP</sequence>
<gene>
    <name evidence="3" type="ORF">QEZ40_006847</name>
</gene>
<feature type="compositionally biased region" description="Basic residues" evidence="1">
    <location>
        <begin position="109"/>
        <end position="122"/>
    </location>
</feature>
<evidence type="ECO:0000313" key="4">
    <source>
        <dbReference type="Proteomes" id="UP001223390"/>
    </source>
</evidence>
<evidence type="ECO:0000313" key="3">
    <source>
        <dbReference type="EMBL" id="MDK9500825.1"/>
    </source>
</evidence>
<dbReference type="PROSITE" id="PS50801">
    <property type="entry name" value="STAS"/>
    <property type="match status" value="1"/>
</dbReference>
<evidence type="ECO:0000259" key="2">
    <source>
        <dbReference type="PROSITE" id="PS50801"/>
    </source>
</evidence>
<evidence type="ECO:0000256" key="1">
    <source>
        <dbReference type="SAM" id="MobiDB-lite"/>
    </source>
</evidence>
<dbReference type="Pfam" id="PF13466">
    <property type="entry name" value="STAS_2"/>
    <property type="match status" value="1"/>
</dbReference>
<organism evidence="3 4">
    <name type="scientific">Streptomyces katrae</name>
    <dbReference type="NCBI Taxonomy" id="68223"/>
    <lineage>
        <taxon>Bacteria</taxon>
        <taxon>Bacillati</taxon>
        <taxon>Actinomycetota</taxon>
        <taxon>Actinomycetes</taxon>
        <taxon>Kitasatosporales</taxon>
        <taxon>Streptomycetaceae</taxon>
        <taxon>Streptomyces</taxon>
    </lineage>
</organism>
<dbReference type="InterPro" id="IPR002645">
    <property type="entry name" value="STAS_dom"/>
</dbReference>
<proteinExistence type="predicted"/>
<dbReference type="CDD" id="cd07043">
    <property type="entry name" value="STAS_anti-anti-sigma_factors"/>
    <property type="match status" value="1"/>
</dbReference>
<dbReference type="InterPro" id="IPR058548">
    <property type="entry name" value="MlaB-like_STAS"/>
</dbReference>
<dbReference type="SUPFAM" id="SSF52091">
    <property type="entry name" value="SpoIIaa-like"/>
    <property type="match status" value="1"/>
</dbReference>
<dbReference type="Gene3D" id="3.30.750.24">
    <property type="entry name" value="STAS domain"/>
    <property type="match status" value="1"/>
</dbReference>
<feature type="compositionally biased region" description="Pro residues" evidence="1">
    <location>
        <begin position="99"/>
        <end position="108"/>
    </location>
</feature>
<reference evidence="3 4" key="1">
    <citation type="submission" date="2023-05" db="EMBL/GenBank/DDBJ databases">
        <title>Sequencing and Assembly of Streptomyces sp. NP73.</title>
        <authorList>
            <person name="Konwar A.N."/>
            <person name="Saikia K."/>
            <person name="Thakur D."/>
        </authorList>
    </citation>
    <scope>NUCLEOTIDE SEQUENCE [LARGE SCALE GENOMIC DNA]</scope>
    <source>
        <strain evidence="3 4">NP73</strain>
    </source>
</reference>
<feature type="domain" description="STAS" evidence="2">
    <location>
        <begin position="7"/>
        <end position="90"/>
    </location>
</feature>
<feature type="region of interest" description="Disordered" evidence="1">
    <location>
        <begin position="98"/>
        <end position="137"/>
    </location>
</feature>
<comment type="caution">
    <text evidence="3">The sequence shown here is derived from an EMBL/GenBank/DDBJ whole genome shotgun (WGS) entry which is preliminary data.</text>
</comment>
<keyword evidence="4" id="KW-1185">Reference proteome</keyword>
<protein>
    <submittedName>
        <fullName evidence="3">STAS domain-containing protein</fullName>
    </submittedName>
</protein>
<dbReference type="EMBL" id="JASITI010000074">
    <property type="protein sequence ID" value="MDK9500825.1"/>
    <property type="molecule type" value="Genomic_DNA"/>
</dbReference>
<dbReference type="RefSeq" id="WP_285346325.1">
    <property type="nucleotide sequence ID" value="NZ_JASITI010000074.1"/>
</dbReference>
<name>A0ABT7H4J8_9ACTN</name>